<dbReference type="Proteomes" id="UP001347796">
    <property type="component" value="Unassembled WGS sequence"/>
</dbReference>
<gene>
    <name evidence="1" type="ORF">SNE40_021387</name>
</gene>
<protein>
    <submittedName>
        <fullName evidence="1">Uncharacterized protein</fullName>
    </submittedName>
</protein>
<name>A0AAN8IZ17_PATCE</name>
<organism evidence="1 2">
    <name type="scientific">Patella caerulea</name>
    <name type="common">Rayed Mediterranean limpet</name>
    <dbReference type="NCBI Taxonomy" id="87958"/>
    <lineage>
        <taxon>Eukaryota</taxon>
        <taxon>Metazoa</taxon>
        <taxon>Spiralia</taxon>
        <taxon>Lophotrochozoa</taxon>
        <taxon>Mollusca</taxon>
        <taxon>Gastropoda</taxon>
        <taxon>Patellogastropoda</taxon>
        <taxon>Patelloidea</taxon>
        <taxon>Patellidae</taxon>
        <taxon>Patella</taxon>
    </lineage>
</organism>
<dbReference type="AlphaFoldDB" id="A0AAN8IZ17"/>
<comment type="caution">
    <text evidence="1">The sequence shown here is derived from an EMBL/GenBank/DDBJ whole genome shotgun (WGS) entry which is preliminary data.</text>
</comment>
<proteinExistence type="predicted"/>
<accession>A0AAN8IZ17</accession>
<evidence type="ECO:0000313" key="1">
    <source>
        <dbReference type="EMBL" id="KAK6167329.1"/>
    </source>
</evidence>
<evidence type="ECO:0000313" key="2">
    <source>
        <dbReference type="Proteomes" id="UP001347796"/>
    </source>
</evidence>
<sequence>MIQRDGEIKLEGRLMIPNSWLIFSILGLDGEWLELPVKDWENFSDFSKLCKFATKIKVVNDIAKRGIKLTQDFIGNSHDEEQRQCLLQVVEYHRELFPGYKKSTLANLNC</sequence>
<reference evidence="1 2" key="1">
    <citation type="submission" date="2024-01" db="EMBL/GenBank/DDBJ databases">
        <title>The genome of the rayed Mediterranean limpet Patella caerulea (Linnaeus, 1758).</title>
        <authorList>
            <person name="Anh-Thu Weber A."/>
            <person name="Halstead-Nussloch G."/>
        </authorList>
    </citation>
    <scope>NUCLEOTIDE SEQUENCE [LARGE SCALE GENOMIC DNA]</scope>
    <source>
        <strain evidence="1">AATW-2023a</strain>
        <tissue evidence="1">Whole specimen</tissue>
    </source>
</reference>
<dbReference type="EMBL" id="JAZGQO010000018">
    <property type="protein sequence ID" value="KAK6167329.1"/>
    <property type="molecule type" value="Genomic_DNA"/>
</dbReference>
<dbReference type="PANTHER" id="PTHR46113:SF1">
    <property type="entry name" value="PEPTIDASE M17 LEUCYL AMINOPEPTIDASE N-TERMINAL DOMAIN-CONTAINING PROTEIN"/>
    <property type="match status" value="1"/>
</dbReference>
<dbReference type="PANTHER" id="PTHR46113">
    <property type="entry name" value="SNAC DOMAIN-CONTAINING PROTEIN"/>
    <property type="match status" value="1"/>
</dbReference>
<keyword evidence="2" id="KW-1185">Reference proteome</keyword>